<organism evidence="2">
    <name type="scientific">viral metagenome</name>
    <dbReference type="NCBI Taxonomy" id="1070528"/>
    <lineage>
        <taxon>unclassified sequences</taxon>
        <taxon>metagenomes</taxon>
        <taxon>organismal metagenomes</taxon>
    </lineage>
</organism>
<feature type="region of interest" description="Disordered" evidence="1">
    <location>
        <begin position="165"/>
        <end position="190"/>
    </location>
</feature>
<feature type="compositionally biased region" description="Low complexity" evidence="1">
    <location>
        <begin position="165"/>
        <end position="178"/>
    </location>
</feature>
<dbReference type="EMBL" id="MN740152">
    <property type="protein sequence ID" value="QHT89916.1"/>
    <property type="molecule type" value="Genomic_DNA"/>
</dbReference>
<dbReference type="Pfam" id="PF23827">
    <property type="entry name" value="DUF7197"/>
    <property type="match status" value="1"/>
</dbReference>
<proteinExistence type="predicted"/>
<accession>A0A6C0IC00</accession>
<dbReference type="InterPro" id="IPR055621">
    <property type="entry name" value="DUF7197"/>
</dbReference>
<evidence type="ECO:0000256" key="1">
    <source>
        <dbReference type="SAM" id="MobiDB-lite"/>
    </source>
</evidence>
<sequence length="206" mass="23944">MTDITTLVLAGPDPQTRRKKIPCKQELLVLSLQKFYTNCANIDDIIQTLQGEGTMSLRLIDWFVTNYSKKNNIGYVWSNQEFLVYINYKSQLKAYSKKMFDPFCRRERILFQIGDKPAFLTTVGKLNFFRWAIEKGVLDYIRLNQETVEKEMNICLKEERKLRNTASTTSTSSTGSSTQRKRLVKDSTPAAKQMHKNDMEILLTFD</sequence>
<name>A0A6C0IC00_9ZZZZ</name>
<evidence type="ECO:0000313" key="2">
    <source>
        <dbReference type="EMBL" id="QHT89916.1"/>
    </source>
</evidence>
<dbReference type="AlphaFoldDB" id="A0A6C0IC00"/>
<protein>
    <submittedName>
        <fullName evidence="2">Uncharacterized protein</fullName>
    </submittedName>
</protein>
<reference evidence="2" key="1">
    <citation type="journal article" date="2020" name="Nature">
        <title>Giant virus diversity and host interactions through global metagenomics.</title>
        <authorList>
            <person name="Schulz F."/>
            <person name="Roux S."/>
            <person name="Paez-Espino D."/>
            <person name="Jungbluth S."/>
            <person name="Walsh D.A."/>
            <person name="Denef V.J."/>
            <person name="McMahon K.D."/>
            <person name="Konstantinidis K.T."/>
            <person name="Eloe-Fadrosh E.A."/>
            <person name="Kyrpides N.C."/>
            <person name="Woyke T."/>
        </authorList>
    </citation>
    <scope>NUCLEOTIDE SEQUENCE</scope>
    <source>
        <strain evidence="2">GVMAG-M-3300023184-62</strain>
    </source>
</reference>